<gene>
    <name evidence="1" type="ORF">FA15DRAFT_650584</name>
</gene>
<dbReference type="Proteomes" id="UP000307440">
    <property type="component" value="Unassembled WGS sequence"/>
</dbReference>
<dbReference type="EMBL" id="ML210571">
    <property type="protein sequence ID" value="TFK17078.1"/>
    <property type="molecule type" value="Genomic_DNA"/>
</dbReference>
<accession>A0A5C3KB01</accession>
<sequence>MDKNKGESTKRGTSQRGKPAGVKCLFCGLGVDPRGRFSHERACTMNPNSPAYFPELELQGSLGESLITQDQVPFTIPPNSRDTLVSPSRNRAVKRSRNNPLSVDVHDNNVGADHLVSAAEAEALQELNDGGDTLGEEDGGESLDVRDPVQTATARTIFDDDPIHGAVPIGWELCDKDVRITSHPNTGKPVKMHRFLDYQPGLSGDYSLSSIDTEPWRPFRTRLDFEIAELVQDARMNKKQTKRLISLIQECVSNPKEFTIINEPDLSKTWEEAQRVHVPTVMFLPFCS</sequence>
<protein>
    <submittedName>
        <fullName evidence="1">Uncharacterized protein</fullName>
    </submittedName>
</protein>
<evidence type="ECO:0000313" key="1">
    <source>
        <dbReference type="EMBL" id="TFK17078.1"/>
    </source>
</evidence>
<name>A0A5C3KB01_COPMA</name>
<reference evidence="1 2" key="1">
    <citation type="journal article" date="2019" name="Nat. Ecol. Evol.">
        <title>Megaphylogeny resolves global patterns of mushroom evolution.</title>
        <authorList>
            <person name="Varga T."/>
            <person name="Krizsan K."/>
            <person name="Foldi C."/>
            <person name="Dima B."/>
            <person name="Sanchez-Garcia M."/>
            <person name="Sanchez-Ramirez S."/>
            <person name="Szollosi G.J."/>
            <person name="Szarkandi J.G."/>
            <person name="Papp V."/>
            <person name="Albert L."/>
            <person name="Andreopoulos W."/>
            <person name="Angelini C."/>
            <person name="Antonin V."/>
            <person name="Barry K.W."/>
            <person name="Bougher N.L."/>
            <person name="Buchanan P."/>
            <person name="Buyck B."/>
            <person name="Bense V."/>
            <person name="Catcheside P."/>
            <person name="Chovatia M."/>
            <person name="Cooper J."/>
            <person name="Damon W."/>
            <person name="Desjardin D."/>
            <person name="Finy P."/>
            <person name="Geml J."/>
            <person name="Haridas S."/>
            <person name="Hughes K."/>
            <person name="Justo A."/>
            <person name="Karasinski D."/>
            <person name="Kautmanova I."/>
            <person name="Kiss B."/>
            <person name="Kocsube S."/>
            <person name="Kotiranta H."/>
            <person name="LaButti K.M."/>
            <person name="Lechner B.E."/>
            <person name="Liimatainen K."/>
            <person name="Lipzen A."/>
            <person name="Lukacs Z."/>
            <person name="Mihaltcheva S."/>
            <person name="Morgado L.N."/>
            <person name="Niskanen T."/>
            <person name="Noordeloos M.E."/>
            <person name="Ohm R.A."/>
            <person name="Ortiz-Santana B."/>
            <person name="Ovrebo C."/>
            <person name="Racz N."/>
            <person name="Riley R."/>
            <person name="Savchenko A."/>
            <person name="Shiryaev A."/>
            <person name="Soop K."/>
            <person name="Spirin V."/>
            <person name="Szebenyi C."/>
            <person name="Tomsovsky M."/>
            <person name="Tulloss R.E."/>
            <person name="Uehling J."/>
            <person name="Grigoriev I.V."/>
            <person name="Vagvolgyi C."/>
            <person name="Papp T."/>
            <person name="Martin F.M."/>
            <person name="Miettinen O."/>
            <person name="Hibbett D.S."/>
            <person name="Nagy L.G."/>
        </authorList>
    </citation>
    <scope>NUCLEOTIDE SEQUENCE [LARGE SCALE GENOMIC DNA]</scope>
    <source>
        <strain evidence="1 2">CBS 121175</strain>
    </source>
</reference>
<evidence type="ECO:0000313" key="2">
    <source>
        <dbReference type="Proteomes" id="UP000307440"/>
    </source>
</evidence>
<proteinExistence type="predicted"/>
<keyword evidence="2" id="KW-1185">Reference proteome</keyword>
<dbReference type="STRING" id="230819.A0A5C3KB01"/>
<dbReference type="OrthoDB" id="3239511at2759"/>
<dbReference type="AlphaFoldDB" id="A0A5C3KB01"/>
<organism evidence="1 2">
    <name type="scientific">Coprinopsis marcescibilis</name>
    <name type="common">Agaric fungus</name>
    <name type="synonym">Psathyrella marcescibilis</name>
    <dbReference type="NCBI Taxonomy" id="230819"/>
    <lineage>
        <taxon>Eukaryota</taxon>
        <taxon>Fungi</taxon>
        <taxon>Dikarya</taxon>
        <taxon>Basidiomycota</taxon>
        <taxon>Agaricomycotina</taxon>
        <taxon>Agaricomycetes</taxon>
        <taxon>Agaricomycetidae</taxon>
        <taxon>Agaricales</taxon>
        <taxon>Agaricineae</taxon>
        <taxon>Psathyrellaceae</taxon>
        <taxon>Coprinopsis</taxon>
    </lineage>
</organism>